<dbReference type="EMBL" id="JBHSAX010000022">
    <property type="protein sequence ID" value="MFC3965658.1"/>
    <property type="molecule type" value="Genomic_DNA"/>
</dbReference>
<dbReference type="Proteomes" id="UP001595696">
    <property type="component" value="Unassembled WGS sequence"/>
</dbReference>
<dbReference type="GO" id="GO:0016787">
    <property type="term" value="F:hydrolase activity"/>
    <property type="evidence" value="ECO:0007669"/>
    <property type="project" value="UniProtKB-KW"/>
</dbReference>
<dbReference type="InterPro" id="IPR000801">
    <property type="entry name" value="Esterase-like"/>
</dbReference>
<name>A0ABV8E0J2_9NOCA</name>
<feature type="signal peptide" evidence="1">
    <location>
        <begin position="1"/>
        <end position="25"/>
    </location>
</feature>
<dbReference type="PANTHER" id="PTHR48098:SF1">
    <property type="entry name" value="DIACYLGLYCEROL ACYLTRANSFERASE_MYCOLYLTRANSFERASE AG85A"/>
    <property type="match status" value="1"/>
</dbReference>
<reference evidence="3" key="1">
    <citation type="journal article" date="2019" name="Int. J. Syst. Evol. Microbiol.">
        <title>The Global Catalogue of Microorganisms (GCM) 10K type strain sequencing project: providing services to taxonomists for standard genome sequencing and annotation.</title>
        <authorList>
            <consortium name="The Broad Institute Genomics Platform"/>
            <consortium name="The Broad Institute Genome Sequencing Center for Infectious Disease"/>
            <person name="Wu L."/>
            <person name="Ma J."/>
        </authorList>
    </citation>
    <scope>NUCLEOTIDE SEQUENCE [LARGE SCALE GENOMIC DNA]</scope>
    <source>
        <strain evidence="3">CGMCC 4.7330</strain>
    </source>
</reference>
<dbReference type="InterPro" id="IPR050583">
    <property type="entry name" value="Mycobacterial_A85_antigen"/>
</dbReference>
<protein>
    <submittedName>
        <fullName evidence="2">Alpha/beta hydrolase</fullName>
    </submittedName>
</protein>
<organism evidence="2 3">
    <name type="scientific">Nocardia jiangsuensis</name>
    <dbReference type="NCBI Taxonomy" id="1691563"/>
    <lineage>
        <taxon>Bacteria</taxon>
        <taxon>Bacillati</taxon>
        <taxon>Actinomycetota</taxon>
        <taxon>Actinomycetes</taxon>
        <taxon>Mycobacteriales</taxon>
        <taxon>Nocardiaceae</taxon>
        <taxon>Nocardia</taxon>
    </lineage>
</organism>
<evidence type="ECO:0000256" key="1">
    <source>
        <dbReference type="SAM" id="SignalP"/>
    </source>
</evidence>
<gene>
    <name evidence="2" type="ORF">ACFO0B_27025</name>
</gene>
<proteinExistence type="predicted"/>
<evidence type="ECO:0000313" key="3">
    <source>
        <dbReference type="Proteomes" id="UP001595696"/>
    </source>
</evidence>
<feature type="chain" id="PRO_5046005904" evidence="1">
    <location>
        <begin position="26"/>
        <end position="335"/>
    </location>
</feature>
<keyword evidence="1" id="KW-0732">Signal</keyword>
<evidence type="ECO:0000313" key="2">
    <source>
        <dbReference type="EMBL" id="MFC3965658.1"/>
    </source>
</evidence>
<dbReference type="Gene3D" id="3.40.50.1820">
    <property type="entry name" value="alpha/beta hydrolase"/>
    <property type="match status" value="1"/>
</dbReference>
<sequence>MLDHGRALLRSCCLALPLLAAAALAAPVQADPSGTDAATRLLSVTQGEGRAQRVTVHSGAMRADMGLTVFPARDPDAPAPVLYLLNGSAGGIDGSSWTDHADLAGFFAGEQVTVVVPDGGEGSYFTDWRADDPALGRQRWTTFLTAELPALIDAEFDGTGADAVAGISMAAASVFQLAVAAPGRYRAVGSYSGCVRTSDPVGQAMVAAVVARWRGNPVNMWGPFTDPAWAANDAYLQAEKLRGATLYVSSGSGAPGRFDTVEELDGNPGKLADQITLGGALEAITARCTHQLRDRLRQLDIPATFDFRPTGTHSWKYWEQDLHNSWPLFRAALNR</sequence>
<keyword evidence="2" id="KW-0378">Hydrolase</keyword>
<dbReference type="Pfam" id="PF00756">
    <property type="entry name" value="Esterase"/>
    <property type="match status" value="1"/>
</dbReference>
<dbReference type="RefSeq" id="WP_378615692.1">
    <property type="nucleotide sequence ID" value="NZ_JBHSAX010000022.1"/>
</dbReference>
<dbReference type="SUPFAM" id="SSF53474">
    <property type="entry name" value="alpha/beta-Hydrolases"/>
    <property type="match status" value="1"/>
</dbReference>
<keyword evidence="3" id="KW-1185">Reference proteome</keyword>
<dbReference type="PANTHER" id="PTHR48098">
    <property type="entry name" value="ENTEROCHELIN ESTERASE-RELATED"/>
    <property type="match status" value="1"/>
</dbReference>
<accession>A0ABV8E0J2</accession>
<dbReference type="InterPro" id="IPR029058">
    <property type="entry name" value="AB_hydrolase_fold"/>
</dbReference>
<comment type="caution">
    <text evidence="2">The sequence shown here is derived from an EMBL/GenBank/DDBJ whole genome shotgun (WGS) entry which is preliminary data.</text>
</comment>